<dbReference type="PANTHER" id="PTHR45138">
    <property type="entry name" value="REGULATORY COMPONENTS OF SENSORY TRANSDUCTION SYSTEM"/>
    <property type="match status" value="1"/>
</dbReference>
<keyword evidence="6" id="KW-1185">Reference proteome</keyword>
<gene>
    <name evidence="5" type="ORF">VA613_07995</name>
</gene>
<keyword evidence="5" id="KW-0808">Transferase</keyword>
<feature type="transmembrane region" description="Helical" evidence="3">
    <location>
        <begin position="64"/>
        <end position="84"/>
    </location>
</feature>
<keyword evidence="5" id="KW-0548">Nucleotidyltransferase</keyword>
<dbReference type="NCBIfam" id="TIGR00254">
    <property type="entry name" value="GGDEF"/>
    <property type="match status" value="1"/>
</dbReference>
<feature type="transmembrane region" description="Helical" evidence="3">
    <location>
        <begin position="145"/>
        <end position="166"/>
    </location>
</feature>
<keyword evidence="3" id="KW-1133">Transmembrane helix</keyword>
<name>A0ABZ1CF11_9PROT</name>
<dbReference type="EMBL" id="CP141769">
    <property type="protein sequence ID" value="WRS37963.1"/>
    <property type="molecule type" value="Genomic_DNA"/>
</dbReference>
<protein>
    <recommendedName>
        <fullName evidence="1">diguanylate cyclase</fullName>
        <ecNumber evidence="1">2.7.7.65</ecNumber>
    </recommendedName>
</protein>
<comment type="catalytic activity">
    <reaction evidence="2">
        <text>2 GTP = 3',3'-c-di-GMP + 2 diphosphate</text>
        <dbReference type="Rhea" id="RHEA:24898"/>
        <dbReference type="ChEBI" id="CHEBI:33019"/>
        <dbReference type="ChEBI" id="CHEBI:37565"/>
        <dbReference type="ChEBI" id="CHEBI:58805"/>
        <dbReference type="EC" id="2.7.7.65"/>
    </reaction>
</comment>
<evidence type="ECO:0000259" key="4">
    <source>
        <dbReference type="PROSITE" id="PS50887"/>
    </source>
</evidence>
<dbReference type="InterPro" id="IPR029787">
    <property type="entry name" value="Nucleotide_cyclase"/>
</dbReference>
<accession>A0ABZ1CF11</accession>
<dbReference type="Gene3D" id="3.30.70.270">
    <property type="match status" value="1"/>
</dbReference>
<evidence type="ECO:0000256" key="1">
    <source>
        <dbReference type="ARBA" id="ARBA00012528"/>
    </source>
</evidence>
<sequence>MTSPAHLRYLDLITHSVWAALALHVAFGVFFALTGFRDLALFNAGSVALYALLAFQLRRGRFTVTLLLTTVEVILHARLALSALGFESGFQYYVFALIPAAFFHPHWRLPAKLVYLAGIAAAYATLDLSPVTQAGAAPLSPDTLLWVRTFNTFAAFGFVAYVTGFYSSVARQAENELAQLATLDPLTGLYNRRHMLGMVELELARLERSGKPATLLMADIDNFKGINDQHGHECGDLALKQIARCLRTVMRRQDHIARWGGEEFLLLLPETDLEGARVLADKLRARLAGKPLNWNDASLTFTLTAAIAQLQPGDDFLAALSAVDGGLLQGKREGKDCVVTVSALGEPTGPQVARAA</sequence>
<evidence type="ECO:0000256" key="2">
    <source>
        <dbReference type="ARBA" id="ARBA00034247"/>
    </source>
</evidence>
<proteinExistence type="predicted"/>
<feature type="transmembrane region" description="Helical" evidence="3">
    <location>
        <begin position="39"/>
        <end position="57"/>
    </location>
</feature>
<dbReference type="InterPro" id="IPR043128">
    <property type="entry name" value="Rev_trsase/Diguanyl_cyclase"/>
</dbReference>
<dbReference type="PROSITE" id="PS50887">
    <property type="entry name" value="GGDEF"/>
    <property type="match status" value="1"/>
</dbReference>
<evidence type="ECO:0000313" key="5">
    <source>
        <dbReference type="EMBL" id="WRS37963.1"/>
    </source>
</evidence>
<dbReference type="GO" id="GO:0052621">
    <property type="term" value="F:diguanylate cyclase activity"/>
    <property type="evidence" value="ECO:0007669"/>
    <property type="project" value="UniProtKB-EC"/>
</dbReference>
<dbReference type="Proteomes" id="UP001334732">
    <property type="component" value="Chromosome"/>
</dbReference>
<dbReference type="CDD" id="cd01949">
    <property type="entry name" value="GGDEF"/>
    <property type="match status" value="1"/>
</dbReference>
<dbReference type="InterPro" id="IPR050469">
    <property type="entry name" value="Diguanylate_Cyclase"/>
</dbReference>
<dbReference type="Pfam" id="PF00990">
    <property type="entry name" value="GGDEF"/>
    <property type="match status" value="1"/>
</dbReference>
<dbReference type="PANTHER" id="PTHR45138:SF9">
    <property type="entry name" value="DIGUANYLATE CYCLASE DGCM-RELATED"/>
    <property type="match status" value="1"/>
</dbReference>
<dbReference type="EC" id="2.7.7.65" evidence="1"/>
<feature type="transmembrane region" description="Helical" evidence="3">
    <location>
        <begin position="12"/>
        <end position="33"/>
    </location>
</feature>
<feature type="transmembrane region" description="Helical" evidence="3">
    <location>
        <begin position="90"/>
        <end position="107"/>
    </location>
</feature>
<keyword evidence="3" id="KW-0812">Transmembrane</keyword>
<dbReference type="InterPro" id="IPR000160">
    <property type="entry name" value="GGDEF_dom"/>
</dbReference>
<feature type="domain" description="GGDEF" evidence="4">
    <location>
        <begin position="211"/>
        <end position="343"/>
    </location>
</feature>
<keyword evidence="3" id="KW-0472">Membrane</keyword>
<organism evidence="5 6">
    <name type="scientific">Thiobacillus sedimenti</name>
    <dbReference type="NCBI Taxonomy" id="3110231"/>
    <lineage>
        <taxon>Bacteria</taxon>
        <taxon>Pseudomonadati</taxon>
        <taxon>Pseudomonadota</taxon>
        <taxon>Betaproteobacteria</taxon>
        <taxon>Nitrosomonadales</taxon>
        <taxon>Thiobacillaceae</taxon>
        <taxon>Thiobacillus</taxon>
    </lineage>
</organism>
<dbReference type="SMART" id="SM00267">
    <property type="entry name" value="GGDEF"/>
    <property type="match status" value="1"/>
</dbReference>
<evidence type="ECO:0000313" key="6">
    <source>
        <dbReference type="Proteomes" id="UP001334732"/>
    </source>
</evidence>
<dbReference type="SUPFAM" id="SSF55073">
    <property type="entry name" value="Nucleotide cyclase"/>
    <property type="match status" value="1"/>
</dbReference>
<dbReference type="RefSeq" id="WP_324778577.1">
    <property type="nucleotide sequence ID" value="NZ_CP141769.1"/>
</dbReference>
<feature type="transmembrane region" description="Helical" evidence="3">
    <location>
        <begin position="114"/>
        <end position="133"/>
    </location>
</feature>
<reference evidence="5 6" key="1">
    <citation type="submission" date="2023-12" db="EMBL/GenBank/DDBJ databases">
        <title>Thiobacillus sedimentum sp. nov., a chemolithoautotrophic sulfur-oxidizing bacterium isolated from freshwater sediment.</title>
        <authorList>
            <person name="Luo J."/>
            <person name="Dai C."/>
        </authorList>
    </citation>
    <scope>NUCLEOTIDE SEQUENCE [LARGE SCALE GENOMIC DNA]</scope>
    <source>
        <strain evidence="5 6">SCUT-2</strain>
    </source>
</reference>
<evidence type="ECO:0000256" key="3">
    <source>
        <dbReference type="SAM" id="Phobius"/>
    </source>
</evidence>